<dbReference type="InterPro" id="IPR015421">
    <property type="entry name" value="PyrdxlP-dep_Trfase_major"/>
</dbReference>
<protein>
    <submittedName>
        <fullName evidence="8">PLP-dependent aminotransferase family protein</fullName>
    </submittedName>
</protein>
<dbReference type="InterPro" id="IPR015424">
    <property type="entry name" value="PyrdxlP-dep_Trfase"/>
</dbReference>
<keyword evidence="6" id="KW-0663">Pyridoxal phosphate</keyword>
<dbReference type="GO" id="GO:0008483">
    <property type="term" value="F:transaminase activity"/>
    <property type="evidence" value="ECO:0007669"/>
    <property type="project" value="UniProtKB-KW"/>
</dbReference>
<evidence type="ECO:0000259" key="7">
    <source>
        <dbReference type="Pfam" id="PF00155"/>
    </source>
</evidence>
<name>A0A7V3NTA1_UNCW3</name>
<sequence length="402" mass="45921">MSSHFTVPQWENFFAERTKWIKSSIIRELLKFTQQPEVISFAGGLPAPELFPIEAIKKASIELLEKDGQKMLQYGPTEGYPLLNDQIAKYMGKMGVQCTSQEILPTSGSQQALDLIGKIFINEGDLIFVSKPTYLGALQAFNSYGPQYIGSVMDDDGLIPEEVEKVLKRHEPKFMYVISTFHNPAGVTMPEDRRKKLVELAEKYDTFIVEDDPYSRLRFEGKDIPPLAAYSRERVIYLGTFSKVLAPGFRLGWIVAPKEVIAKLVQAKQGTDLHTSTYVQYLAAHLCAQNLIESHLDKIREVYRRRRDIMLDAMEKYFPKEGFHWTRPQGGLFLWVIMPEKIDSVKLLEKAVERKVAFVPGNAFYPDPEEGKNTMRLNFSNMKEDLIVEGIKRLGELLKEEA</sequence>
<evidence type="ECO:0000313" key="8">
    <source>
        <dbReference type="EMBL" id="HGB35335.1"/>
    </source>
</evidence>
<dbReference type="FunFam" id="3.40.640.10:FF:000053">
    <property type="entry name" value="Aminotransferase, class I"/>
    <property type="match status" value="1"/>
</dbReference>
<dbReference type="EMBL" id="DTGD01000010">
    <property type="protein sequence ID" value="HGB35335.1"/>
    <property type="molecule type" value="Genomic_DNA"/>
</dbReference>
<dbReference type="CDD" id="cd00609">
    <property type="entry name" value="AAT_like"/>
    <property type="match status" value="1"/>
</dbReference>
<reference evidence="8" key="1">
    <citation type="journal article" date="2020" name="mSystems">
        <title>Genome- and Community-Level Interaction Insights into Carbon Utilization and Element Cycling Functions of Hydrothermarchaeota in Hydrothermal Sediment.</title>
        <authorList>
            <person name="Zhou Z."/>
            <person name="Liu Y."/>
            <person name="Xu W."/>
            <person name="Pan J."/>
            <person name="Luo Z.H."/>
            <person name="Li M."/>
        </authorList>
    </citation>
    <scope>NUCLEOTIDE SEQUENCE [LARGE SCALE GENOMIC DNA]</scope>
    <source>
        <strain evidence="8">SpSt-754</strain>
    </source>
</reference>
<feature type="domain" description="Aminotransferase class I/classII large" evidence="7">
    <location>
        <begin position="50"/>
        <end position="394"/>
    </location>
</feature>
<organism evidence="8">
    <name type="scientific">candidate division WOR-3 bacterium</name>
    <dbReference type="NCBI Taxonomy" id="2052148"/>
    <lineage>
        <taxon>Bacteria</taxon>
        <taxon>Bacteria division WOR-3</taxon>
    </lineage>
</organism>
<dbReference type="PANTHER" id="PTHR42790">
    <property type="entry name" value="AMINOTRANSFERASE"/>
    <property type="match status" value="1"/>
</dbReference>
<comment type="cofactor">
    <cofactor evidence="1">
        <name>pyridoxal 5'-phosphate</name>
        <dbReference type="ChEBI" id="CHEBI:597326"/>
    </cofactor>
</comment>
<evidence type="ECO:0000256" key="6">
    <source>
        <dbReference type="ARBA" id="ARBA00022898"/>
    </source>
</evidence>
<keyword evidence="5 8" id="KW-0808">Transferase</keyword>
<evidence type="ECO:0000256" key="1">
    <source>
        <dbReference type="ARBA" id="ARBA00001933"/>
    </source>
</evidence>
<keyword evidence="4 8" id="KW-0032">Aminotransferase</keyword>
<comment type="similarity">
    <text evidence="2">Belongs to the class-I pyridoxal-phosphate-dependent aminotransferase family.</text>
</comment>
<dbReference type="InterPro" id="IPR004839">
    <property type="entry name" value="Aminotransferase_I/II_large"/>
</dbReference>
<dbReference type="GO" id="GO:1901605">
    <property type="term" value="P:alpha-amino acid metabolic process"/>
    <property type="evidence" value="ECO:0007669"/>
    <property type="project" value="TreeGrafter"/>
</dbReference>
<dbReference type="PANTHER" id="PTHR42790:SF19">
    <property type="entry name" value="KYNURENINE_ALPHA-AMINOADIPATE AMINOTRANSFERASE, MITOCHONDRIAL"/>
    <property type="match status" value="1"/>
</dbReference>
<dbReference type="SUPFAM" id="SSF53383">
    <property type="entry name" value="PLP-dependent transferases"/>
    <property type="match status" value="1"/>
</dbReference>
<evidence type="ECO:0000256" key="4">
    <source>
        <dbReference type="ARBA" id="ARBA00022576"/>
    </source>
</evidence>
<evidence type="ECO:0000256" key="3">
    <source>
        <dbReference type="ARBA" id="ARBA00011738"/>
    </source>
</evidence>
<evidence type="ECO:0000256" key="5">
    <source>
        <dbReference type="ARBA" id="ARBA00022679"/>
    </source>
</evidence>
<dbReference type="InterPro" id="IPR050859">
    <property type="entry name" value="Class-I_PLP-dep_aminotransf"/>
</dbReference>
<dbReference type="AlphaFoldDB" id="A0A7V3NTA1"/>
<dbReference type="GO" id="GO:0030170">
    <property type="term" value="F:pyridoxal phosphate binding"/>
    <property type="evidence" value="ECO:0007669"/>
    <property type="project" value="InterPro"/>
</dbReference>
<evidence type="ECO:0000256" key="2">
    <source>
        <dbReference type="ARBA" id="ARBA00007441"/>
    </source>
</evidence>
<gene>
    <name evidence="8" type="ORF">ENV38_00295</name>
</gene>
<dbReference type="Gene3D" id="3.90.1150.10">
    <property type="entry name" value="Aspartate Aminotransferase, domain 1"/>
    <property type="match status" value="1"/>
</dbReference>
<comment type="subunit">
    <text evidence="3">Homodimer.</text>
</comment>
<comment type="caution">
    <text evidence="8">The sequence shown here is derived from an EMBL/GenBank/DDBJ whole genome shotgun (WGS) entry which is preliminary data.</text>
</comment>
<dbReference type="InterPro" id="IPR015422">
    <property type="entry name" value="PyrdxlP-dep_Trfase_small"/>
</dbReference>
<proteinExistence type="inferred from homology"/>
<dbReference type="Pfam" id="PF00155">
    <property type="entry name" value="Aminotran_1_2"/>
    <property type="match status" value="1"/>
</dbReference>
<dbReference type="Gene3D" id="3.40.640.10">
    <property type="entry name" value="Type I PLP-dependent aspartate aminotransferase-like (Major domain)"/>
    <property type="match status" value="1"/>
</dbReference>
<accession>A0A7V3NTA1</accession>